<feature type="transmembrane region" description="Helical" evidence="1">
    <location>
        <begin position="159"/>
        <end position="189"/>
    </location>
</feature>
<keyword evidence="1" id="KW-0812">Transmembrane</keyword>
<evidence type="ECO:0000313" key="3">
    <source>
        <dbReference type="Proteomes" id="UP000199550"/>
    </source>
</evidence>
<keyword evidence="1" id="KW-1133">Transmembrane helix</keyword>
<dbReference type="InterPro" id="IPR018692">
    <property type="entry name" value="DUF2189"/>
</dbReference>
<feature type="transmembrane region" description="Helical" evidence="1">
    <location>
        <begin position="61"/>
        <end position="84"/>
    </location>
</feature>
<dbReference type="AlphaFoldDB" id="A0A1I4DE34"/>
<dbReference type="Proteomes" id="UP000199550">
    <property type="component" value="Unassembled WGS sequence"/>
</dbReference>
<dbReference type="STRING" id="195913.SAMN04488004_10457"/>
<dbReference type="RefSeq" id="WP_090186151.1">
    <property type="nucleotide sequence ID" value="NZ_FOTF01000004.1"/>
</dbReference>
<evidence type="ECO:0000313" key="2">
    <source>
        <dbReference type="EMBL" id="SFK91263.1"/>
    </source>
</evidence>
<evidence type="ECO:0000256" key="1">
    <source>
        <dbReference type="SAM" id="Phobius"/>
    </source>
</evidence>
<dbReference type="OrthoDB" id="9809543at2"/>
<name>A0A1I4DE34_9RHOB</name>
<feature type="transmembrane region" description="Helical" evidence="1">
    <location>
        <begin position="115"/>
        <end position="139"/>
    </location>
</feature>
<feature type="transmembrane region" description="Helical" evidence="1">
    <location>
        <begin position="36"/>
        <end position="55"/>
    </location>
</feature>
<organism evidence="2 3">
    <name type="scientific">Loktanella salsilacus</name>
    <dbReference type="NCBI Taxonomy" id="195913"/>
    <lineage>
        <taxon>Bacteria</taxon>
        <taxon>Pseudomonadati</taxon>
        <taxon>Pseudomonadota</taxon>
        <taxon>Alphaproteobacteria</taxon>
        <taxon>Rhodobacterales</taxon>
        <taxon>Roseobacteraceae</taxon>
        <taxon>Loktanella</taxon>
    </lineage>
</organism>
<gene>
    <name evidence="2" type="ORF">SAMN04488004_10457</name>
</gene>
<accession>A0A1I4DE34</accession>
<dbReference type="EMBL" id="FOTF01000004">
    <property type="protein sequence ID" value="SFK91263.1"/>
    <property type="molecule type" value="Genomic_DNA"/>
</dbReference>
<proteinExistence type="predicted"/>
<protein>
    <submittedName>
        <fullName evidence="2">Uncharacterized membrane protein</fullName>
    </submittedName>
</protein>
<reference evidence="2 3" key="1">
    <citation type="submission" date="2016-10" db="EMBL/GenBank/DDBJ databases">
        <authorList>
            <person name="de Groot N.N."/>
        </authorList>
    </citation>
    <scope>NUCLEOTIDE SEQUENCE [LARGE SCALE GENOMIC DNA]</scope>
    <source>
        <strain evidence="2 3">DSM 16199</strain>
    </source>
</reference>
<dbReference type="Pfam" id="PF09955">
    <property type="entry name" value="DUF2189"/>
    <property type="match status" value="1"/>
</dbReference>
<keyword evidence="3" id="KW-1185">Reference proteome</keyword>
<feature type="transmembrane region" description="Helical" evidence="1">
    <location>
        <begin position="210"/>
        <end position="239"/>
    </location>
</feature>
<keyword evidence="1" id="KW-0472">Membrane</keyword>
<sequence length="255" mass="28266">MTAPAPQSAPMPQVMRLHLTDLRDCLRAGWADYRAAPLFGLFFSAIYVVIGNALFQMGAGFFTWTLILSLGFPLIAPILAVGLYDVSRRLERGEVPRFSQVLPIIWQERTRQVPWAGVIIVTFFLFWTFLAHMLFALFMGPSVLLGPPDDLQSYLNGTGLTMIAVELAVGAIAAFLLFSLTAISLPLLLDQELDFVTAMLISLKVTRENLLVMWVWATIIAVLTLAALIPLLLGLLAVLPVLGHASWHLYRRALF</sequence>